<evidence type="ECO:0000313" key="3">
    <source>
        <dbReference type="Proteomes" id="UP000807306"/>
    </source>
</evidence>
<organism evidence="2 3">
    <name type="scientific">Crepidotus variabilis</name>
    <dbReference type="NCBI Taxonomy" id="179855"/>
    <lineage>
        <taxon>Eukaryota</taxon>
        <taxon>Fungi</taxon>
        <taxon>Dikarya</taxon>
        <taxon>Basidiomycota</taxon>
        <taxon>Agaricomycotina</taxon>
        <taxon>Agaricomycetes</taxon>
        <taxon>Agaricomycetidae</taxon>
        <taxon>Agaricales</taxon>
        <taxon>Agaricineae</taxon>
        <taxon>Crepidotaceae</taxon>
        <taxon>Crepidotus</taxon>
    </lineage>
</organism>
<gene>
    <name evidence="2" type="ORF">CPB83DRAFT_855353</name>
</gene>
<dbReference type="InterPro" id="IPR038213">
    <property type="entry name" value="IFI6/IFI27-like_sf"/>
</dbReference>
<reference evidence="2" key="1">
    <citation type="submission" date="2020-11" db="EMBL/GenBank/DDBJ databases">
        <authorList>
            <consortium name="DOE Joint Genome Institute"/>
            <person name="Ahrendt S."/>
            <person name="Riley R."/>
            <person name="Andreopoulos W."/>
            <person name="Labutti K."/>
            <person name="Pangilinan J."/>
            <person name="Ruiz-Duenas F.J."/>
            <person name="Barrasa J.M."/>
            <person name="Sanchez-Garcia M."/>
            <person name="Camarero S."/>
            <person name="Miyauchi S."/>
            <person name="Serrano A."/>
            <person name="Linde D."/>
            <person name="Babiker R."/>
            <person name="Drula E."/>
            <person name="Ayuso-Fernandez I."/>
            <person name="Pacheco R."/>
            <person name="Padilla G."/>
            <person name="Ferreira P."/>
            <person name="Barriuso J."/>
            <person name="Kellner H."/>
            <person name="Castanera R."/>
            <person name="Alfaro M."/>
            <person name="Ramirez L."/>
            <person name="Pisabarro A.G."/>
            <person name="Kuo A."/>
            <person name="Tritt A."/>
            <person name="Lipzen A."/>
            <person name="He G."/>
            <person name="Yan M."/>
            <person name="Ng V."/>
            <person name="Cullen D."/>
            <person name="Martin F."/>
            <person name="Rosso M.-N."/>
            <person name="Henrissat B."/>
            <person name="Hibbett D."/>
            <person name="Martinez A.T."/>
            <person name="Grigoriev I.V."/>
        </authorList>
    </citation>
    <scope>NUCLEOTIDE SEQUENCE</scope>
    <source>
        <strain evidence="2">CBS 506.95</strain>
    </source>
</reference>
<accession>A0A9P6EF33</accession>
<evidence type="ECO:0000256" key="1">
    <source>
        <dbReference type="SAM" id="MobiDB-lite"/>
    </source>
</evidence>
<feature type="compositionally biased region" description="Polar residues" evidence="1">
    <location>
        <begin position="374"/>
        <end position="390"/>
    </location>
</feature>
<feature type="region of interest" description="Disordered" evidence="1">
    <location>
        <begin position="1"/>
        <end position="23"/>
    </location>
</feature>
<proteinExistence type="predicted"/>
<dbReference type="AlphaFoldDB" id="A0A9P6EF33"/>
<dbReference type="EMBL" id="MU157857">
    <property type="protein sequence ID" value="KAF9527880.1"/>
    <property type="molecule type" value="Genomic_DNA"/>
</dbReference>
<feature type="region of interest" description="Disordered" evidence="1">
    <location>
        <begin position="356"/>
        <end position="390"/>
    </location>
</feature>
<sequence length="390" mass="42084">MDNSNKEKSPPPGDFGDPNATTWSTGSVAHDPLALFRLVTRMRFDNMMGEKPLYPTVKKMEDVAKWSSHLGKEFKDRGIPKTSWPDTAFVFFADQGSIPELNMMIHQKRDQRNRTLASKGVGTTWDWDDFLEILKEVLIAHDPMALRRLVTWMRFDKTTGEIILYPTINTEDDIDKWSSRLGKEFKDRGIPKTSWPDAALQFLADQGSGSNLELNRVMRRMRAQRNEALASEGAETAWDWDDFLGILKEALVELNPPSAFAQFQEEYPTVTKIAKTGLVVAGATAFTPVVVIGGLNALGFTATGVALGSIAAGLQSAIYGGATTGIFSLCQSVAATGAVPTAISAVTSLVAGASVWGGGDPSPGPTDADEGSDDTGSQQDGHNPTPTAAS</sequence>
<keyword evidence="3" id="KW-1185">Reference proteome</keyword>
<name>A0A9P6EF33_9AGAR</name>
<dbReference type="OrthoDB" id="3068660at2759"/>
<dbReference type="Proteomes" id="UP000807306">
    <property type="component" value="Unassembled WGS sequence"/>
</dbReference>
<protein>
    <submittedName>
        <fullName evidence="2">Uncharacterized protein</fullName>
    </submittedName>
</protein>
<comment type="caution">
    <text evidence="2">The sequence shown here is derived from an EMBL/GenBank/DDBJ whole genome shotgun (WGS) entry which is preliminary data.</text>
</comment>
<dbReference type="Gene3D" id="6.10.110.10">
    <property type="match status" value="1"/>
</dbReference>
<evidence type="ECO:0000313" key="2">
    <source>
        <dbReference type="EMBL" id="KAF9527880.1"/>
    </source>
</evidence>